<dbReference type="InterPro" id="IPR000888">
    <property type="entry name" value="RmlC-like"/>
</dbReference>
<keyword evidence="7" id="KW-0413">Isomerase</keyword>
<proteinExistence type="inferred from homology"/>
<evidence type="ECO:0000256" key="7">
    <source>
        <dbReference type="RuleBase" id="RU364069"/>
    </source>
</evidence>
<evidence type="ECO:0000256" key="6">
    <source>
        <dbReference type="PIRSR" id="PIRSR600888-3"/>
    </source>
</evidence>
<dbReference type="Gene3D" id="2.60.120.10">
    <property type="entry name" value="Jelly Rolls"/>
    <property type="match status" value="1"/>
</dbReference>
<comment type="subunit">
    <text evidence="7">Homodimer.</text>
</comment>
<evidence type="ECO:0000313" key="9">
    <source>
        <dbReference type="Proteomes" id="UP000184041"/>
    </source>
</evidence>
<evidence type="ECO:0000256" key="3">
    <source>
        <dbReference type="ARBA" id="ARBA00012098"/>
    </source>
</evidence>
<dbReference type="AlphaFoldDB" id="A0A1M4STU9"/>
<dbReference type="Pfam" id="PF00908">
    <property type="entry name" value="dTDP_sugar_isom"/>
    <property type="match status" value="1"/>
</dbReference>
<dbReference type="OrthoDB" id="9800680at2"/>
<dbReference type="PANTHER" id="PTHR21047">
    <property type="entry name" value="DTDP-6-DEOXY-D-GLUCOSE-3,5 EPIMERASE"/>
    <property type="match status" value="1"/>
</dbReference>
<reference evidence="8 9" key="1">
    <citation type="submission" date="2016-11" db="EMBL/GenBank/DDBJ databases">
        <authorList>
            <person name="Jaros S."/>
            <person name="Januszkiewicz K."/>
            <person name="Wedrychowicz H."/>
        </authorList>
    </citation>
    <scope>NUCLEOTIDE SEQUENCE [LARGE SCALE GENOMIC DNA]</scope>
    <source>
        <strain evidence="8 9">DSM 21986</strain>
    </source>
</reference>
<dbReference type="GO" id="GO:0005829">
    <property type="term" value="C:cytosol"/>
    <property type="evidence" value="ECO:0007669"/>
    <property type="project" value="TreeGrafter"/>
</dbReference>
<dbReference type="GO" id="GO:0000271">
    <property type="term" value="P:polysaccharide biosynthetic process"/>
    <property type="evidence" value="ECO:0007669"/>
    <property type="project" value="TreeGrafter"/>
</dbReference>
<dbReference type="CDD" id="cd00438">
    <property type="entry name" value="cupin_RmlC"/>
    <property type="match status" value="1"/>
</dbReference>
<feature type="site" description="Participates in a stacking interaction with the thymidine ring of dTDP-4-oxo-6-deoxyglucose" evidence="6">
    <location>
        <position position="138"/>
    </location>
</feature>
<evidence type="ECO:0000256" key="5">
    <source>
        <dbReference type="PIRSR" id="PIRSR600888-1"/>
    </source>
</evidence>
<dbReference type="PANTHER" id="PTHR21047:SF2">
    <property type="entry name" value="THYMIDINE DIPHOSPHO-4-KETO-RHAMNOSE 3,5-EPIMERASE"/>
    <property type="match status" value="1"/>
</dbReference>
<comment type="pathway">
    <text evidence="7">Carbohydrate biosynthesis; dTDP-L-rhamnose biosynthesis.</text>
</comment>
<name>A0A1M4STU9_9BACT</name>
<evidence type="ECO:0000256" key="2">
    <source>
        <dbReference type="ARBA" id="ARBA00001997"/>
    </source>
</evidence>
<keyword evidence="9" id="KW-1185">Reference proteome</keyword>
<dbReference type="UniPathway" id="UPA00124"/>
<comment type="similarity">
    <text evidence="7">Belongs to the dTDP-4-dehydrorhamnose 3,5-epimerase family.</text>
</comment>
<dbReference type="GO" id="GO:0008830">
    <property type="term" value="F:dTDP-4-dehydrorhamnose 3,5-epimerase activity"/>
    <property type="evidence" value="ECO:0007669"/>
    <property type="project" value="UniProtKB-UniRule"/>
</dbReference>
<accession>A0A1M4STU9</accession>
<comment type="function">
    <text evidence="2 7">Catalyzes the epimerization of the C3' and C5'positions of dTDP-6-deoxy-D-xylo-4-hexulose, forming dTDP-6-deoxy-L-lyxo-4-hexulose.</text>
</comment>
<feature type="active site" description="Proton donor" evidence="5">
    <location>
        <position position="132"/>
    </location>
</feature>
<protein>
    <recommendedName>
        <fullName evidence="4 7">dTDP-4-dehydrorhamnose 3,5-epimerase</fullName>
        <ecNumber evidence="3 7">5.1.3.13</ecNumber>
    </recommendedName>
    <alternativeName>
        <fullName evidence="7">Thymidine diphospho-4-keto-rhamnose 3,5-epimerase</fullName>
    </alternativeName>
</protein>
<dbReference type="RefSeq" id="WP_073058876.1">
    <property type="nucleotide sequence ID" value="NZ_FQUS01000001.1"/>
</dbReference>
<evidence type="ECO:0000256" key="1">
    <source>
        <dbReference type="ARBA" id="ARBA00001298"/>
    </source>
</evidence>
<dbReference type="InterPro" id="IPR011051">
    <property type="entry name" value="RmlC_Cupin_sf"/>
</dbReference>
<dbReference type="GO" id="GO:0019305">
    <property type="term" value="P:dTDP-rhamnose biosynthetic process"/>
    <property type="evidence" value="ECO:0007669"/>
    <property type="project" value="UniProtKB-UniRule"/>
</dbReference>
<gene>
    <name evidence="8" type="ORF">SAMN05443144_101122</name>
</gene>
<evidence type="ECO:0000256" key="4">
    <source>
        <dbReference type="ARBA" id="ARBA00019595"/>
    </source>
</evidence>
<dbReference type="NCBIfam" id="TIGR01221">
    <property type="entry name" value="rmlC"/>
    <property type="match status" value="1"/>
</dbReference>
<comment type="catalytic activity">
    <reaction evidence="1 7">
        <text>dTDP-4-dehydro-6-deoxy-alpha-D-glucose = dTDP-4-dehydro-beta-L-rhamnose</text>
        <dbReference type="Rhea" id="RHEA:16969"/>
        <dbReference type="ChEBI" id="CHEBI:57649"/>
        <dbReference type="ChEBI" id="CHEBI:62830"/>
        <dbReference type="EC" id="5.1.3.13"/>
    </reaction>
</comment>
<dbReference type="Proteomes" id="UP000184041">
    <property type="component" value="Unassembled WGS sequence"/>
</dbReference>
<dbReference type="EMBL" id="FQUS01000001">
    <property type="protein sequence ID" value="SHE35670.1"/>
    <property type="molecule type" value="Genomic_DNA"/>
</dbReference>
<dbReference type="SUPFAM" id="SSF51182">
    <property type="entry name" value="RmlC-like cupins"/>
    <property type="match status" value="1"/>
</dbReference>
<dbReference type="EC" id="5.1.3.13" evidence="3 7"/>
<dbReference type="STRING" id="1194090.SAMN05443144_101122"/>
<organism evidence="8 9">
    <name type="scientific">Fodinibius roseus</name>
    <dbReference type="NCBI Taxonomy" id="1194090"/>
    <lineage>
        <taxon>Bacteria</taxon>
        <taxon>Pseudomonadati</taxon>
        <taxon>Balneolota</taxon>
        <taxon>Balneolia</taxon>
        <taxon>Balneolales</taxon>
        <taxon>Balneolaceae</taxon>
        <taxon>Fodinibius</taxon>
    </lineage>
</organism>
<feature type="active site" description="Proton acceptor" evidence="5">
    <location>
        <position position="62"/>
    </location>
</feature>
<sequence>MIFKETELNDAYIIDLDKLEDKRGFFARSYCVNEFKEIGIDFPVVQANVSYNRYKRTLRGMHYQQEPHGEAKLVRCTQGAIFDAIIDVRADSSTYMQWMGVELSEQNYRMLYVPEGFAHGFITLENKTEVTYQVSEFYTPGAEKGIRWNDSAFNINWPVEPRILSEKDKSWSDYKKLVNK</sequence>
<dbReference type="InterPro" id="IPR014710">
    <property type="entry name" value="RmlC-like_jellyroll"/>
</dbReference>
<evidence type="ECO:0000313" key="8">
    <source>
        <dbReference type="EMBL" id="SHE35670.1"/>
    </source>
</evidence>